<dbReference type="InterPro" id="IPR004345">
    <property type="entry name" value="TB2_DP1_HVA22"/>
</dbReference>
<proteinExistence type="inferred from homology"/>
<dbReference type="Pfam" id="PF06470">
    <property type="entry name" value="SMC_hinge"/>
    <property type="match status" value="1"/>
</dbReference>
<dbReference type="PANTHER" id="PTHR18937">
    <property type="entry name" value="STRUCTURAL MAINTENANCE OF CHROMOSOMES SMC FAMILY MEMBER"/>
    <property type="match status" value="1"/>
</dbReference>
<feature type="coiled-coil region" evidence="12">
    <location>
        <begin position="852"/>
        <end position="967"/>
    </location>
</feature>
<dbReference type="InterPro" id="IPR010935">
    <property type="entry name" value="SMC_hinge"/>
</dbReference>
<keyword evidence="9 11" id="KW-0539">Nucleus</keyword>
<dbReference type="EMBL" id="OVEO01000014">
    <property type="protein sequence ID" value="SPR00350.1"/>
    <property type="molecule type" value="Genomic_DNA"/>
</dbReference>
<evidence type="ECO:0000256" key="9">
    <source>
        <dbReference type="ARBA" id="ARBA00023242"/>
    </source>
</evidence>
<keyword evidence="10" id="KW-0131">Cell cycle</keyword>
<gene>
    <name evidence="15" type="ORF">PLBR_LOCUS7565</name>
</gene>
<feature type="coiled-coil region" evidence="12">
    <location>
        <begin position="757"/>
        <end position="805"/>
    </location>
</feature>
<evidence type="ECO:0000256" key="13">
    <source>
        <dbReference type="SAM" id="MobiDB-lite"/>
    </source>
</evidence>
<dbReference type="GO" id="GO:0016887">
    <property type="term" value="F:ATP hydrolysis activity"/>
    <property type="evidence" value="ECO:0007669"/>
    <property type="project" value="InterPro"/>
</dbReference>
<dbReference type="FunFam" id="3.40.50.300:FF:000481">
    <property type="entry name" value="Structural maintenance of chromosomes 4"/>
    <property type="match status" value="1"/>
</dbReference>
<evidence type="ECO:0000256" key="11">
    <source>
        <dbReference type="PIRNR" id="PIRNR005719"/>
    </source>
</evidence>
<evidence type="ECO:0000256" key="2">
    <source>
        <dbReference type="ARBA" id="ARBA00006005"/>
    </source>
</evidence>
<dbReference type="GO" id="GO:0005524">
    <property type="term" value="F:ATP binding"/>
    <property type="evidence" value="ECO:0007669"/>
    <property type="project" value="UniProtKB-KW"/>
</dbReference>
<feature type="compositionally biased region" description="Basic and acidic residues" evidence="13">
    <location>
        <begin position="1"/>
        <end position="27"/>
    </location>
</feature>
<reference evidence="15 16" key="1">
    <citation type="submission" date="2018-03" db="EMBL/GenBank/DDBJ databases">
        <authorList>
            <person name="Fogelqvist J."/>
        </authorList>
    </citation>
    <scope>NUCLEOTIDE SEQUENCE [LARGE SCALE GENOMIC DNA]</scope>
</reference>
<dbReference type="GO" id="GO:0000796">
    <property type="term" value="C:condensin complex"/>
    <property type="evidence" value="ECO:0007669"/>
    <property type="project" value="TreeGrafter"/>
</dbReference>
<dbReference type="GO" id="GO:0051301">
    <property type="term" value="P:cell division"/>
    <property type="evidence" value="ECO:0007669"/>
    <property type="project" value="UniProtKB-KW"/>
</dbReference>
<dbReference type="InterPro" id="IPR024704">
    <property type="entry name" value="SMC"/>
</dbReference>
<feature type="region of interest" description="Disordered" evidence="13">
    <location>
        <begin position="1"/>
        <end position="50"/>
    </location>
</feature>
<feature type="domain" description="SMC hinge" evidence="14">
    <location>
        <begin position="590"/>
        <end position="706"/>
    </location>
</feature>
<feature type="coiled-coil region" evidence="12">
    <location>
        <begin position="304"/>
        <end position="443"/>
    </location>
</feature>
<sequence length="1483" mass="165215">MDRDEQAVQGDRSDGDAFSAEGRRTADSTEGAMGEAPLSQGPDDGVERPAPQPCIRMIIEQLDMHNFKSYAGMRTIGPFHKRFSSIVGPNGSGKSNVIDALLFVFGKRASQIRLKKVSELIHNSEHHRNLDSATVSVHFADIVDDPNSRDDYTIVEGSRLVISRTAFRNNSSKYSVNGQPSTFTDVTKLLMAKGIDLDHNRFLILQGEVEQIAMMKPKGGAPGDSGILEYLEDIIGSHKYVEQIEQATANVELCNQERQSKANRLKMSESERTGLQSARDEAVAYLREEYEMLCMKAKLYLVYTNHAKDNVETVKANMEVLEKKLADEVASHEQMEKDFKECSVRLEAAQAECEAFEAELSECASKFEHLDRRDVQLREAAKHTMSKLKKLKAKLKQEQNAISKCQQDIETFNDELPELSKLVDEKQAELADAEAVRKDLFEQVRSKTGQLREQLEAKQKLLIPLRQEVNHAEQHVAGLESELQFHASKCEDAKAAVADAHASVADTTKQLSEKRDAIKTLAKSIGINSTRERSVLEAIAETDEAIVKLETSLNQMRAEYEQGRAKLEQHRNRGSVLTALMEAKARGHLPGIFGRLGDLGSIDSRYDVAVSTACPALDNIVVDTVETAQRSADLLRKTRAGSTTFIILEKIQHVDEQMSRPFQSPENVPRLFDLVNPIESIFRPAFYFALRDTVVANDLDQATRISSSGSRRFRVVTYSGELVDPSGTMTGGGRASRGAMGSGVAVNGDMPVSAERLEELSSAIARTSVEMKELHQKRRTLRLEHDALQDELRTVRSQKDHAEAARNGLEQLLTDIRSRLADLDHATEQAATESALAEKSLRPQIQSGDKTVNAARKKASSLEAEVAGLEQKILDAGGLQLQEQVKIVQALKDEIESTRRKITHAEVNIDGAHKRIAAAEKSIVTTETNITKTEQELEESAKQLNEIEELAAQVIACREEISATTEKKRGEFQQVEAQHKRISKAFEAARATEVEVKMQIDDCQRLQESNLAKAAHWQKKLDEVMTLIRQSEGAKHFAVPAESQPGEESHTDDMEVEDHAEARQASMTFKLPDAVGSLDKDGLEHRLKDQEEKLSSMKPNMSSIEEYAIADGNYKAHLVELEAATATRDDARAHCDALRNARFDDFMAGFRVITMKLKEMYQMLTLGGDAELELVDSLDPFSEGIVFSVRPPKKSWKNISNLSGGEKTLSSLALVFALHYYKPTPLYVMDEIDAALDFKNVSIVANYIKDRTRDAQFIIISLRSNMFELADRLVGIYKTDNCSKSITINPKKFADVGVAEPKHGQVNTLQRSPERMGTLLSRLVFFSGAVAYPSYATISSLSAPRSGDDGAGLRPWLLYWVVFAWVRLADRLLSPILSMLPLYWTAKTSLYIWLSIPDARGAAFVFDTLMKPTFLAYRPRIERHLQPLQQIRDLRGEDLSRVLSAYAVLLSKLAAQRLILLSDVLRSHLRATKQSSSGKLPPS</sequence>
<evidence type="ECO:0000313" key="16">
    <source>
        <dbReference type="Proteomes" id="UP000290189"/>
    </source>
</evidence>
<keyword evidence="7 12" id="KW-0175">Coiled coil</keyword>
<dbReference type="Pfam" id="PF03134">
    <property type="entry name" value="TB2_DP1_HVA22"/>
    <property type="match status" value="1"/>
</dbReference>
<geneLocation type="mitochondrion" evidence="15"/>
<comment type="similarity">
    <text evidence="2">Belongs to the SMC family. SMC4 subfamily.</text>
</comment>
<feature type="coiled-coil region" evidence="12">
    <location>
        <begin position="539"/>
        <end position="573"/>
    </location>
</feature>
<dbReference type="Gene3D" id="1.10.287.1490">
    <property type="match status" value="1"/>
</dbReference>
<dbReference type="Gene3D" id="1.20.1060.20">
    <property type="match status" value="1"/>
</dbReference>
<keyword evidence="15" id="KW-0496">Mitochondrion</keyword>
<evidence type="ECO:0000256" key="4">
    <source>
        <dbReference type="ARBA" id="ARBA00022741"/>
    </source>
</evidence>
<evidence type="ECO:0000256" key="1">
    <source>
        <dbReference type="ARBA" id="ARBA00004123"/>
    </source>
</evidence>
<protein>
    <recommendedName>
        <fullName evidence="11">Structural maintenance of chromosomes protein</fullName>
    </recommendedName>
</protein>
<dbReference type="FunFam" id="3.40.50.300:FF:000585">
    <property type="entry name" value="Structural maintenance of chromosomes 4"/>
    <property type="match status" value="1"/>
</dbReference>
<evidence type="ECO:0000259" key="14">
    <source>
        <dbReference type="SMART" id="SM00968"/>
    </source>
</evidence>
<dbReference type="SUPFAM" id="SSF52540">
    <property type="entry name" value="P-loop containing nucleoside triphosphate hydrolases"/>
    <property type="match status" value="1"/>
</dbReference>
<keyword evidence="8" id="KW-0226">DNA condensation</keyword>
<organism evidence="15 16">
    <name type="scientific">Plasmodiophora brassicae</name>
    <name type="common">Clubroot disease agent</name>
    <dbReference type="NCBI Taxonomy" id="37360"/>
    <lineage>
        <taxon>Eukaryota</taxon>
        <taxon>Sar</taxon>
        <taxon>Rhizaria</taxon>
        <taxon>Endomyxa</taxon>
        <taxon>Phytomyxea</taxon>
        <taxon>Plasmodiophorida</taxon>
        <taxon>Plasmodiophoridae</taxon>
        <taxon>Plasmodiophora</taxon>
    </lineage>
</organism>
<dbReference type="GO" id="GO:0007076">
    <property type="term" value="P:mitotic chromosome condensation"/>
    <property type="evidence" value="ECO:0007669"/>
    <property type="project" value="TreeGrafter"/>
</dbReference>
<name>A0A3P3YKQ5_PLABS</name>
<evidence type="ECO:0000313" key="15">
    <source>
        <dbReference type="EMBL" id="SPR00350.1"/>
    </source>
</evidence>
<dbReference type="Gene3D" id="3.30.70.1620">
    <property type="match status" value="1"/>
</dbReference>
<keyword evidence="6" id="KW-0067">ATP-binding</keyword>
<keyword evidence="5" id="KW-0498">Mitosis</keyword>
<keyword evidence="4" id="KW-0547">Nucleotide-binding</keyword>
<dbReference type="InterPro" id="IPR027417">
    <property type="entry name" value="P-loop_NTPase"/>
</dbReference>
<accession>A0A3P3YKQ5</accession>
<evidence type="ECO:0000256" key="5">
    <source>
        <dbReference type="ARBA" id="ARBA00022776"/>
    </source>
</evidence>
<evidence type="ECO:0000256" key="8">
    <source>
        <dbReference type="ARBA" id="ARBA00023067"/>
    </source>
</evidence>
<dbReference type="SMART" id="SM00968">
    <property type="entry name" value="SMC_hinge"/>
    <property type="match status" value="1"/>
</dbReference>
<evidence type="ECO:0000256" key="6">
    <source>
        <dbReference type="ARBA" id="ARBA00022840"/>
    </source>
</evidence>
<evidence type="ECO:0000256" key="12">
    <source>
        <dbReference type="SAM" id="Coils"/>
    </source>
</evidence>
<keyword evidence="3" id="KW-0132">Cell division</keyword>
<dbReference type="PANTHER" id="PTHR18937:SF172">
    <property type="entry name" value="STRUCTURAL MAINTENANCE OF CHROMOSOMES PROTEIN"/>
    <property type="match status" value="1"/>
</dbReference>
<dbReference type="Pfam" id="PF02463">
    <property type="entry name" value="SMC_N"/>
    <property type="match status" value="1"/>
</dbReference>
<evidence type="ECO:0000256" key="10">
    <source>
        <dbReference type="ARBA" id="ARBA00023306"/>
    </source>
</evidence>
<evidence type="ECO:0000256" key="3">
    <source>
        <dbReference type="ARBA" id="ARBA00022618"/>
    </source>
</evidence>
<dbReference type="Gene3D" id="3.40.50.300">
    <property type="entry name" value="P-loop containing nucleotide triphosphate hydrolases"/>
    <property type="match status" value="2"/>
</dbReference>
<dbReference type="SUPFAM" id="SSF75553">
    <property type="entry name" value="Smc hinge domain"/>
    <property type="match status" value="1"/>
</dbReference>
<dbReference type="PIRSF" id="PIRSF005719">
    <property type="entry name" value="SMC"/>
    <property type="match status" value="1"/>
</dbReference>
<evidence type="ECO:0000256" key="7">
    <source>
        <dbReference type="ARBA" id="ARBA00023054"/>
    </source>
</evidence>
<dbReference type="InterPro" id="IPR036277">
    <property type="entry name" value="SMC_hinge_sf"/>
</dbReference>
<comment type="subcellular location">
    <subcellularLocation>
        <location evidence="1 11">Nucleus</location>
    </subcellularLocation>
</comment>
<dbReference type="GO" id="GO:0005634">
    <property type="term" value="C:nucleus"/>
    <property type="evidence" value="ECO:0007669"/>
    <property type="project" value="UniProtKB-SubCell"/>
</dbReference>
<dbReference type="InterPro" id="IPR003395">
    <property type="entry name" value="RecF/RecN/SMC_N"/>
</dbReference>
<dbReference type="Proteomes" id="UP000290189">
    <property type="component" value="Unassembled WGS sequence"/>
</dbReference>